<dbReference type="CDD" id="cd00637">
    <property type="entry name" value="7tm_classA_rhodopsin-like"/>
    <property type="match status" value="1"/>
</dbReference>
<keyword evidence="4 12" id="KW-1133">Transmembrane helix</keyword>
<dbReference type="SUPFAM" id="SSF81321">
    <property type="entry name" value="Family A G protein-coupled receptor-like"/>
    <property type="match status" value="1"/>
</dbReference>
<reference evidence="14 15" key="1">
    <citation type="journal article" date="2018" name="Sci. Rep.">
        <title>Comparative analysis of the Pocillopora damicornis genome highlights role of immune system in coral evolution.</title>
        <authorList>
            <person name="Cunning R."/>
            <person name="Bay R.A."/>
            <person name="Gillette P."/>
            <person name="Baker A.C."/>
            <person name="Traylor-Knowles N."/>
        </authorList>
    </citation>
    <scope>NUCLEOTIDE SEQUENCE [LARGE SCALE GENOMIC DNA]</scope>
    <source>
        <strain evidence="14">RSMAS</strain>
        <tissue evidence="14">Whole animal</tissue>
    </source>
</reference>
<evidence type="ECO:0000256" key="3">
    <source>
        <dbReference type="ARBA" id="ARBA00022692"/>
    </source>
</evidence>
<evidence type="ECO:0000256" key="7">
    <source>
        <dbReference type="ARBA" id="ARBA00023170"/>
    </source>
</evidence>
<dbReference type="PANTHER" id="PTHR24246:SF27">
    <property type="entry name" value="ADENOSINE RECEPTOR, ISOFORM A"/>
    <property type="match status" value="1"/>
</dbReference>
<feature type="domain" description="G-protein coupled receptors family 1 profile" evidence="13">
    <location>
        <begin position="53"/>
        <end position="296"/>
    </location>
</feature>
<feature type="transmembrane region" description="Helical" evidence="12">
    <location>
        <begin position="73"/>
        <end position="96"/>
    </location>
</feature>
<name>A0A3M6TPL3_POCDA</name>
<feature type="transmembrane region" description="Helical" evidence="12">
    <location>
        <begin position="33"/>
        <end position="61"/>
    </location>
</feature>
<feature type="transmembrane region" description="Helical" evidence="12">
    <location>
        <begin position="116"/>
        <end position="137"/>
    </location>
</feature>
<feature type="region of interest" description="Disordered" evidence="11">
    <location>
        <begin position="390"/>
        <end position="410"/>
    </location>
</feature>
<comment type="subcellular location">
    <subcellularLocation>
        <location evidence="1">Cell membrane</location>
        <topology evidence="1">Multi-pass membrane protein</topology>
    </subcellularLocation>
</comment>
<feature type="transmembrane region" description="Helical" evidence="12">
    <location>
        <begin position="243"/>
        <end position="271"/>
    </location>
</feature>
<evidence type="ECO:0000313" key="15">
    <source>
        <dbReference type="Proteomes" id="UP000275408"/>
    </source>
</evidence>
<dbReference type="Pfam" id="PF00001">
    <property type="entry name" value="7tm_1"/>
    <property type="match status" value="1"/>
</dbReference>
<evidence type="ECO:0000313" key="14">
    <source>
        <dbReference type="EMBL" id="RMX43289.1"/>
    </source>
</evidence>
<organism evidence="14 15">
    <name type="scientific">Pocillopora damicornis</name>
    <name type="common">Cauliflower coral</name>
    <name type="synonym">Millepora damicornis</name>
    <dbReference type="NCBI Taxonomy" id="46731"/>
    <lineage>
        <taxon>Eukaryota</taxon>
        <taxon>Metazoa</taxon>
        <taxon>Cnidaria</taxon>
        <taxon>Anthozoa</taxon>
        <taxon>Hexacorallia</taxon>
        <taxon>Scleractinia</taxon>
        <taxon>Astrocoeniina</taxon>
        <taxon>Pocilloporidae</taxon>
        <taxon>Pocillopora</taxon>
    </lineage>
</organism>
<evidence type="ECO:0000256" key="10">
    <source>
        <dbReference type="RuleBase" id="RU000688"/>
    </source>
</evidence>
<dbReference type="InterPro" id="IPR017452">
    <property type="entry name" value="GPCR_Rhodpsn_7TM"/>
</dbReference>
<dbReference type="OrthoDB" id="5985489at2759"/>
<protein>
    <recommendedName>
        <fullName evidence="13">G-protein coupled receptors family 1 profile domain-containing protein</fullName>
    </recommendedName>
</protein>
<evidence type="ECO:0000256" key="5">
    <source>
        <dbReference type="ARBA" id="ARBA00023040"/>
    </source>
</evidence>
<dbReference type="PRINTS" id="PR00237">
    <property type="entry name" value="GPCRRHODOPSN"/>
</dbReference>
<gene>
    <name evidence="14" type="ORF">pdam_00020162</name>
</gene>
<dbReference type="PROSITE" id="PS00237">
    <property type="entry name" value="G_PROTEIN_RECEP_F1_1"/>
    <property type="match status" value="1"/>
</dbReference>
<evidence type="ECO:0000256" key="9">
    <source>
        <dbReference type="ARBA" id="ARBA00023224"/>
    </source>
</evidence>
<keyword evidence="7 10" id="KW-0675">Receptor</keyword>
<evidence type="ECO:0000256" key="1">
    <source>
        <dbReference type="ARBA" id="ARBA00004651"/>
    </source>
</evidence>
<dbReference type="PANTHER" id="PTHR24246">
    <property type="entry name" value="OLFACTORY RECEPTOR AND ADENOSINE RECEPTOR"/>
    <property type="match status" value="1"/>
</dbReference>
<feature type="transmembrane region" description="Helical" evidence="12">
    <location>
        <begin position="164"/>
        <end position="182"/>
    </location>
</feature>
<keyword evidence="2" id="KW-1003">Cell membrane</keyword>
<keyword evidence="9 10" id="KW-0807">Transducer</keyword>
<dbReference type="OMA" id="CEDFRIA"/>
<evidence type="ECO:0000256" key="12">
    <source>
        <dbReference type="SAM" id="Phobius"/>
    </source>
</evidence>
<keyword evidence="15" id="KW-1185">Reference proteome</keyword>
<evidence type="ECO:0000256" key="6">
    <source>
        <dbReference type="ARBA" id="ARBA00023136"/>
    </source>
</evidence>
<feature type="transmembrane region" description="Helical" evidence="12">
    <location>
        <begin position="277"/>
        <end position="298"/>
    </location>
</feature>
<keyword evidence="5 10" id="KW-0297">G-protein coupled receptor</keyword>
<keyword evidence="8" id="KW-0325">Glycoprotein</keyword>
<evidence type="ECO:0000256" key="2">
    <source>
        <dbReference type="ARBA" id="ARBA00022475"/>
    </source>
</evidence>
<dbReference type="GO" id="GO:0005886">
    <property type="term" value="C:plasma membrane"/>
    <property type="evidence" value="ECO:0007669"/>
    <property type="project" value="UniProtKB-SubCell"/>
</dbReference>
<feature type="transmembrane region" description="Helical" evidence="12">
    <location>
        <begin position="188"/>
        <end position="211"/>
    </location>
</feature>
<dbReference type="PROSITE" id="PS50262">
    <property type="entry name" value="G_PROTEIN_RECEP_F1_2"/>
    <property type="match status" value="1"/>
</dbReference>
<dbReference type="Gene3D" id="1.20.1070.10">
    <property type="entry name" value="Rhodopsin 7-helix transmembrane proteins"/>
    <property type="match status" value="1"/>
</dbReference>
<keyword evidence="3 10" id="KW-0812">Transmembrane</keyword>
<evidence type="ECO:0000256" key="11">
    <source>
        <dbReference type="SAM" id="MobiDB-lite"/>
    </source>
</evidence>
<proteinExistence type="inferred from homology"/>
<dbReference type="GO" id="GO:0004930">
    <property type="term" value="F:G protein-coupled receptor activity"/>
    <property type="evidence" value="ECO:0007669"/>
    <property type="project" value="UniProtKB-KW"/>
</dbReference>
<comment type="caution">
    <text evidence="14">The sequence shown here is derived from an EMBL/GenBank/DDBJ whole genome shotgun (WGS) entry which is preliminary data.</text>
</comment>
<evidence type="ECO:0000256" key="4">
    <source>
        <dbReference type="ARBA" id="ARBA00022989"/>
    </source>
</evidence>
<comment type="similarity">
    <text evidence="10">Belongs to the G-protein coupled receptor 1 family.</text>
</comment>
<accession>A0A3M6TPL3</accession>
<keyword evidence="6 12" id="KW-0472">Membrane</keyword>
<dbReference type="AlphaFoldDB" id="A0A3M6TPL3"/>
<dbReference type="Proteomes" id="UP000275408">
    <property type="component" value="Unassembled WGS sequence"/>
</dbReference>
<evidence type="ECO:0000256" key="8">
    <source>
        <dbReference type="ARBA" id="ARBA00023180"/>
    </source>
</evidence>
<dbReference type="InterPro" id="IPR000276">
    <property type="entry name" value="GPCR_Rhodpsn"/>
</dbReference>
<dbReference type="EMBL" id="RCHS01003228">
    <property type="protein sequence ID" value="RMX43289.1"/>
    <property type="molecule type" value="Genomic_DNA"/>
</dbReference>
<evidence type="ECO:0000259" key="13">
    <source>
        <dbReference type="PROSITE" id="PS50262"/>
    </source>
</evidence>
<sequence>MNASISEDLFDISTSSVFSCPILPQFTWDLRQIIYHQIGIAVTLAVLPLTVFLNILVIVAVKKIRELATNSNILIACLAAVDFLVGAVSMPLTITLDAQMVRGTTSKNIVCIKHKISGLIFYIAFNVSFYHLVLIAWERYVAIVKWMEYKVILTKERVQRNSRIIWVTTVISNAFYLALAVTDSRSEILLTLNVILIISYLIGLSLMAYFYCMVYIKTRKLEDAQIRRVNTLIKARGERRTAYTVFLMTVAVLISVVPLLIVLLLALFFPVFRSNSILRMAEMFLQLNSLVNPAVYFYRNNRYRKAALRLLGCGKPRAIEPGVLMGRHARQNHGAVASLDVKELVDIEKAPRLRKVQSYAAETQRGSLPNPQEHVTITVTAQTENVLREEAKRETVESLHYRKSEKLTSS</sequence>